<gene>
    <name evidence="2" type="ORF">I8J30_04560</name>
</gene>
<dbReference type="InterPro" id="IPR015124">
    <property type="entry name" value="Stf0"/>
</dbReference>
<dbReference type="InterPro" id="IPR027417">
    <property type="entry name" value="P-loop_NTPase"/>
</dbReference>
<dbReference type="InterPro" id="IPR024628">
    <property type="entry name" value="Sulfotransferase_Stf0_dom"/>
</dbReference>
<comment type="caution">
    <text evidence="2">The sequence shown here is derived from an EMBL/GenBank/DDBJ whole genome shotgun (WGS) entry which is preliminary data.</text>
</comment>
<dbReference type="EMBL" id="JAGKSP010000001">
    <property type="protein sequence ID" value="MBP3961973.1"/>
    <property type="molecule type" value="Genomic_DNA"/>
</dbReference>
<dbReference type="Proteomes" id="UP000673394">
    <property type="component" value="Unassembled WGS sequence"/>
</dbReference>
<organism evidence="2 3">
    <name type="scientific">Paenibacillus lignilyticus</name>
    <dbReference type="NCBI Taxonomy" id="1172615"/>
    <lineage>
        <taxon>Bacteria</taxon>
        <taxon>Bacillati</taxon>
        <taxon>Bacillota</taxon>
        <taxon>Bacilli</taxon>
        <taxon>Bacillales</taxon>
        <taxon>Paenibacillaceae</taxon>
        <taxon>Paenibacillus</taxon>
    </lineage>
</organism>
<evidence type="ECO:0000313" key="3">
    <source>
        <dbReference type="Proteomes" id="UP000673394"/>
    </source>
</evidence>
<accession>A0ABS5C7K4</accession>
<sequence>MMKPTQSYTIFFSQRTGSTLLAKALESTGVAGVPREWMHVNDPDTTGLQEIEQKLKEGTTPNGIFGIKDSICFPQFDKWMTCFRKAYDLADDVPRPAVWESAFPNCKYIYMTRRNKVRLAVSWWRAIVSDEWHRGQGQKPSDVDISNEYNFDAINHLVAESVLREAAMEEFFVEGGITPMTIVYEDFIRNYEGTVLDILTYLGIATEGVVVAPPHFDPIADDIAEQWVQRFREERQNGWTNRAW</sequence>
<keyword evidence="3" id="KW-1185">Reference proteome</keyword>
<dbReference type="SUPFAM" id="SSF52540">
    <property type="entry name" value="P-loop containing nucleoside triphosphate hydrolases"/>
    <property type="match status" value="1"/>
</dbReference>
<dbReference type="Pfam" id="PF09037">
    <property type="entry name" value="Sulphotransf"/>
    <property type="match status" value="1"/>
</dbReference>
<evidence type="ECO:0000313" key="2">
    <source>
        <dbReference type="EMBL" id="MBP3961973.1"/>
    </source>
</evidence>
<proteinExistence type="predicted"/>
<dbReference type="Gene3D" id="3.40.50.300">
    <property type="entry name" value="P-loop containing nucleotide triphosphate hydrolases"/>
    <property type="match status" value="1"/>
</dbReference>
<name>A0ABS5C7K4_9BACL</name>
<feature type="domain" description="Sulphotransferase Stf0" evidence="1">
    <location>
        <begin position="7"/>
        <end position="234"/>
    </location>
</feature>
<dbReference type="PIRSF" id="PIRSF021497">
    <property type="entry name" value="Sulphotransferase_Stf0"/>
    <property type="match status" value="1"/>
</dbReference>
<evidence type="ECO:0000259" key="1">
    <source>
        <dbReference type="Pfam" id="PF09037"/>
    </source>
</evidence>
<protein>
    <recommendedName>
        <fullName evidence="1">Sulphotransferase Stf0 domain-containing protein</fullName>
    </recommendedName>
</protein>
<reference evidence="2 3" key="1">
    <citation type="submission" date="2021-04" db="EMBL/GenBank/DDBJ databases">
        <title>Paenibacillus sp. DLE-14 whole genome sequence.</title>
        <authorList>
            <person name="Ham Y.J."/>
        </authorList>
    </citation>
    <scope>NUCLEOTIDE SEQUENCE [LARGE SCALE GENOMIC DNA]</scope>
    <source>
        <strain evidence="2 3">DLE-14</strain>
    </source>
</reference>